<protein>
    <submittedName>
        <fullName evidence="1">Glycosyltransferase</fullName>
    </submittedName>
</protein>
<name>A0A5B7SNH0_9FLAO</name>
<organism evidence="1 2">
    <name type="scientific">Aggregatimonas sangjinii</name>
    <dbReference type="NCBI Taxonomy" id="2583587"/>
    <lineage>
        <taxon>Bacteria</taxon>
        <taxon>Pseudomonadati</taxon>
        <taxon>Bacteroidota</taxon>
        <taxon>Flavobacteriia</taxon>
        <taxon>Flavobacteriales</taxon>
        <taxon>Flavobacteriaceae</taxon>
        <taxon>Aggregatimonas</taxon>
    </lineage>
</organism>
<dbReference type="GO" id="GO:0016740">
    <property type="term" value="F:transferase activity"/>
    <property type="evidence" value="ECO:0007669"/>
    <property type="project" value="UniProtKB-KW"/>
</dbReference>
<sequence>MKKNLLVIGTTWPEPQATAAGGRMERLMAFFTDEGYQITFASTANESSLSMDLQLLGIQKKSIVLNHSSFDDFLSALQPNIVLFDRFPMEEQFGWRVAEFAPGALRILDTEDLHSLRKTRETALKDNITWNRDYWLQADITKREIASIYRCDLSLIISDFEMDLLQNTLCLDDSLLFHLPFMVGPLDDKVVAEWPAFEQRTDFVFIGTGKHAPNKDAVQWLKKEIWPLIREELPTANCSIYGSYLPEAITQLHRPKEGFYIEGEAQNVVALMQSKRINLAPLRFGAGIKGKLMTGMLCGTPSITTLIGVEGMRGNLAWNGRIAATAEEFAAAAVALYGNPNEWEAAQNNGKILINTLFDAQALKRKLALKLEKLVVDIPAHRRQNFIGGLLQHQTMSSTMYMSKWITEKNRK</sequence>
<dbReference type="Pfam" id="PF13692">
    <property type="entry name" value="Glyco_trans_1_4"/>
    <property type="match status" value="1"/>
</dbReference>
<dbReference type="AlphaFoldDB" id="A0A5B7SNH0"/>
<keyword evidence="1" id="KW-0808">Transferase</keyword>
<accession>A0A5B7SNH0</accession>
<dbReference type="Proteomes" id="UP000310017">
    <property type="component" value="Chromosome"/>
</dbReference>
<evidence type="ECO:0000313" key="2">
    <source>
        <dbReference type="Proteomes" id="UP000310017"/>
    </source>
</evidence>
<proteinExistence type="predicted"/>
<dbReference type="RefSeq" id="WP_138852414.1">
    <property type="nucleotide sequence ID" value="NZ_CP040710.1"/>
</dbReference>
<dbReference type="SUPFAM" id="SSF53756">
    <property type="entry name" value="UDP-Glycosyltransferase/glycogen phosphorylase"/>
    <property type="match status" value="1"/>
</dbReference>
<gene>
    <name evidence="1" type="ORF">FGM00_08105</name>
</gene>
<dbReference type="EMBL" id="CP040710">
    <property type="protein sequence ID" value="QCX00067.1"/>
    <property type="molecule type" value="Genomic_DNA"/>
</dbReference>
<reference evidence="1 2" key="1">
    <citation type="submission" date="2019-05" db="EMBL/GenBank/DDBJ databases">
        <title>Genome sequencing of F202Z8.</title>
        <authorList>
            <person name="Kwon Y.M."/>
        </authorList>
    </citation>
    <scope>NUCLEOTIDE SEQUENCE [LARGE SCALE GENOMIC DNA]</scope>
    <source>
        <strain evidence="1 2">F202Z8</strain>
    </source>
</reference>
<dbReference type="KEGG" id="asag:FGM00_08105"/>
<dbReference type="OrthoDB" id="9807209at2"/>
<evidence type="ECO:0000313" key="1">
    <source>
        <dbReference type="EMBL" id="QCX00067.1"/>
    </source>
</evidence>
<dbReference type="Gene3D" id="3.40.50.2000">
    <property type="entry name" value="Glycogen Phosphorylase B"/>
    <property type="match status" value="1"/>
</dbReference>
<keyword evidence="2" id="KW-1185">Reference proteome</keyword>